<organism evidence="2 3">
    <name type="scientific">Eleutherodactylus coqui</name>
    <name type="common">Puerto Rican coqui</name>
    <dbReference type="NCBI Taxonomy" id="57060"/>
    <lineage>
        <taxon>Eukaryota</taxon>
        <taxon>Metazoa</taxon>
        <taxon>Chordata</taxon>
        <taxon>Craniata</taxon>
        <taxon>Vertebrata</taxon>
        <taxon>Euteleostomi</taxon>
        <taxon>Amphibia</taxon>
        <taxon>Batrachia</taxon>
        <taxon>Anura</taxon>
        <taxon>Neobatrachia</taxon>
        <taxon>Hyloidea</taxon>
        <taxon>Eleutherodactylidae</taxon>
        <taxon>Eleutherodactylinae</taxon>
        <taxon>Eleutherodactylus</taxon>
        <taxon>Eleutherodactylus</taxon>
    </lineage>
</organism>
<feature type="region of interest" description="Disordered" evidence="1">
    <location>
        <begin position="31"/>
        <end position="58"/>
    </location>
</feature>
<feature type="compositionally biased region" description="Basic and acidic residues" evidence="1">
    <location>
        <begin position="71"/>
        <end position="83"/>
    </location>
</feature>
<sequence length="92" mass="10351">MLYGHPPSGSPGKRQYDVDYILPSLCVSIDGDGRRKPPEGCPCPPYFQDRPEEDVPENWQGEDDIKVEVEEEKIGGDHPWKSEVEEDVPAGR</sequence>
<proteinExistence type="predicted"/>
<dbReference type="Proteomes" id="UP000770717">
    <property type="component" value="Unassembled WGS sequence"/>
</dbReference>
<evidence type="ECO:0000256" key="1">
    <source>
        <dbReference type="SAM" id="MobiDB-lite"/>
    </source>
</evidence>
<dbReference type="AlphaFoldDB" id="A0A8J6BDJ1"/>
<reference evidence="2" key="1">
    <citation type="thesis" date="2020" institute="ProQuest LLC" country="789 East Eisenhower Parkway, Ann Arbor, MI, USA">
        <title>Comparative Genomics and Chromosome Evolution.</title>
        <authorList>
            <person name="Mudd A.B."/>
        </authorList>
    </citation>
    <scope>NUCLEOTIDE SEQUENCE</scope>
    <source>
        <strain evidence="2">HN-11 Male</strain>
        <tissue evidence="2">Kidney and liver</tissue>
    </source>
</reference>
<accession>A0A8J6BDJ1</accession>
<feature type="region of interest" description="Disordered" evidence="1">
    <location>
        <begin position="71"/>
        <end position="92"/>
    </location>
</feature>
<keyword evidence="3" id="KW-1185">Reference proteome</keyword>
<protein>
    <submittedName>
        <fullName evidence="2">Uncharacterized protein</fullName>
    </submittedName>
</protein>
<comment type="caution">
    <text evidence="2">The sequence shown here is derived from an EMBL/GenBank/DDBJ whole genome shotgun (WGS) entry which is preliminary data.</text>
</comment>
<gene>
    <name evidence="2" type="ORF">GDO78_018352</name>
</gene>
<dbReference type="EMBL" id="WNTK01030403">
    <property type="protein sequence ID" value="KAG9461040.1"/>
    <property type="molecule type" value="Genomic_DNA"/>
</dbReference>
<name>A0A8J6BDJ1_ELECQ</name>
<evidence type="ECO:0000313" key="2">
    <source>
        <dbReference type="EMBL" id="KAG9461040.1"/>
    </source>
</evidence>
<evidence type="ECO:0000313" key="3">
    <source>
        <dbReference type="Proteomes" id="UP000770717"/>
    </source>
</evidence>